<evidence type="ECO:0000313" key="1">
    <source>
        <dbReference type="EMBL" id="DAF54758.1"/>
    </source>
</evidence>
<sequence length="109" mass="13031">MSVLRTEDGRELILTCRCGCDDGIHFKIDKDFEDYMYMTYTNGNLYRDQDNGFFRILGRKLHKIFAILFNQDYYYASAIFSKEDFEEFREYINSFAVHKENSTDVVDNQ</sequence>
<dbReference type="EMBL" id="BK032682">
    <property type="protein sequence ID" value="DAF54758.1"/>
    <property type="molecule type" value="Genomic_DNA"/>
</dbReference>
<name>A0A8S5SUZ8_9CAUD</name>
<protein>
    <submittedName>
        <fullName evidence="1">Uncharacterized protein</fullName>
    </submittedName>
</protein>
<accession>A0A8S5SUZ8</accession>
<reference evidence="1" key="1">
    <citation type="journal article" date="2021" name="Proc. Natl. Acad. Sci. U.S.A.">
        <title>A Catalog of Tens of Thousands of Viruses from Human Metagenomes Reveals Hidden Associations with Chronic Diseases.</title>
        <authorList>
            <person name="Tisza M.J."/>
            <person name="Buck C.B."/>
        </authorList>
    </citation>
    <scope>NUCLEOTIDE SEQUENCE</scope>
    <source>
        <strain evidence="1">CtqPo10</strain>
    </source>
</reference>
<proteinExistence type="predicted"/>
<organism evidence="1">
    <name type="scientific">Siphoviridae sp. ctqPo10</name>
    <dbReference type="NCBI Taxonomy" id="2827948"/>
    <lineage>
        <taxon>Viruses</taxon>
        <taxon>Duplodnaviria</taxon>
        <taxon>Heunggongvirae</taxon>
        <taxon>Uroviricota</taxon>
        <taxon>Caudoviricetes</taxon>
    </lineage>
</organism>